<dbReference type="Proteomes" id="UP000298138">
    <property type="component" value="Unassembled WGS sequence"/>
</dbReference>
<sequence length="287" mass="31603">MGPRYPPQDSQRMRLERARAGSITSPQISKSNGPWSASGRRSGRYPPPWGLPLAWGLLAVSSRSQVTTEPVSVAHQFSAVTGNVPVLGKKNSMVKVVDIRRDGRPVTKGKEGANEVADNKKRKETSTGQHPSTQATRPVMKNEQPSTVGRTEEESINKPMMKAPNDLRVTASSGAEHPALIRKKPVPKDVQTVIVSTETKRWNPGTDSTETPKTGHPSVSCIGAGDPSKKPNMKKKPDTTIAPVNHLVEGKTPAVQKTMEGTKKWERTQSIYLERMEIQSFRRRYQL</sequence>
<feature type="compositionally biased region" description="Polar residues" evidence="1">
    <location>
        <begin position="126"/>
        <end position="136"/>
    </location>
</feature>
<feature type="region of interest" description="Disordered" evidence="1">
    <location>
        <begin position="1"/>
        <end position="46"/>
    </location>
</feature>
<gene>
    <name evidence="2" type="ORF">EX30DRAFT_371013</name>
</gene>
<keyword evidence="3" id="KW-1185">Reference proteome</keyword>
<feature type="region of interest" description="Disordered" evidence="1">
    <location>
        <begin position="201"/>
        <end position="239"/>
    </location>
</feature>
<feature type="region of interest" description="Disordered" evidence="1">
    <location>
        <begin position="104"/>
        <end position="155"/>
    </location>
</feature>
<evidence type="ECO:0000313" key="2">
    <source>
        <dbReference type="EMBL" id="TGZ81798.1"/>
    </source>
</evidence>
<name>A0A4S2MYF9_9PEZI</name>
<dbReference type="InParanoid" id="A0A4S2MYF9"/>
<evidence type="ECO:0000313" key="3">
    <source>
        <dbReference type="Proteomes" id="UP000298138"/>
    </source>
</evidence>
<proteinExistence type="predicted"/>
<feature type="compositionally biased region" description="Polar residues" evidence="1">
    <location>
        <begin position="22"/>
        <end position="35"/>
    </location>
</feature>
<accession>A0A4S2MYF9</accession>
<protein>
    <submittedName>
        <fullName evidence="2">Uncharacterized protein</fullName>
    </submittedName>
</protein>
<evidence type="ECO:0000256" key="1">
    <source>
        <dbReference type="SAM" id="MobiDB-lite"/>
    </source>
</evidence>
<dbReference type="EMBL" id="ML220117">
    <property type="protein sequence ID" value="TGZ81798.1"/>
    <property type="molecule type" value="Genomic_DNA"/>
</dbReference>
<dbReference type="AlphaFoldDB" id="A0A4S2MYF9"/>
<feature type="compositionally biased region" description="Basic and acidic residues" evidence="1">
    <location>
        <begin position="104"/>
        <end position="125"/>
    </location>
</feature>
<organism evidence="2 3">
    <name type="scientific">Ascodesmis nigricans</name>
    <dbReference type="NCBI Taxonomy" id="341454"/>
    <lineage>
        <taxon>Eukaryota</taxon>
        <taxon>Fungi</taxon>
        <taxon>Dikarya</taxon>
        <taxon>Ascomycota</taxon>
        <taxon>Pezizomycotina</taxon>
        <taxon>Pezizomycetes</taxon>
        <taxon>Pezizales</taxon>
        <taxon>Ascodesmidaceae</taxon>
        <taxon>Ascodesmis</taxon>
    </lineage>
</organism>
<reference evidence="2 3" key="1">
    <citation type="submission" date="2019-04" db="EMBL/GenBank/DDBJ databases">
        <title>Comparative genomics and transcriptomics to analyze fruiting body development in filamentous ascomycetes.</title>
        <authorList>
            <consortium name="DOE Joint Genome Institute"/>
            <person name="Lutkenhaus R."/>
            <person name="Traeger S."/>
            <person name="Breuer J."/>
            <person name="Kuo A."/>
            <person name="Lipzen A."/>
            <person name="Pangilinan J."/>
            <person name="Dilworth D."/>
            <person name="Sandor L."/>
            <person name="Poggeler S."/>
            <person name="Barry K."/>
            <person name="Grigoriev I.V."/>
            <person name="Nowrousian M."/>
        </authorList>
    </citation>
    <scope>NUCLEOTIDE SEQUENCE [LARGE SCALE GENOMIC DNA]</scope>
    <source>
        <strain evidence="2 3">CBS 389.68</strain>
    </source>
</reference>